<feature type="transmembrane region" description="Helical" evidence="1">
    <location>
        <begin position="44"/>
        <end position="67"/>
    </location>
</feature>
<keyword evidence="3" id="KW-1185">Reference proteome</keyword>
<protein>
    <submittedName>
        <fullName evidence="2">Uncharacterized protein</fullName>
    </submittedName>
</protein>
<name>A0A4Y9QWR9_9MICO</name>
<keyword evidence="1" id="KW-0812">Transmembrane</keyword>
<dbReference type="Proteomes" id="UP000298127">
    <property type="component" value="Unassembled WGS sequence"/>
</dbReference>
<accession>A0A4Y9QWR9</accession>
<dbReference type="EMBL" id="SPQZ01000004">
    <property type="protein sequence ID" value="TFV96934.1"/>
    <property type="molecule type" value="Genomic_DNA"/>
</dbReference>
<proteinExistence type="predicted"/>
<keyword evidence="1" id="KW-1133">Transmembrane helix</keyword>
<evidence type="ECO:0000313" key="2">
    <source>
        <dbReference type="EMBL" id="TFV96934.1"/>
    </source>
</evidence>
<feature type="transmembrane region" description="Helical" evidence="1">
    <location>
        <begin position="198"/>
        <end position="218"/>
    </location>
</feature>
<reference evidence="2 3" key="1">
    <citation type="journal article" date="2018" name="J. Microbiol.">
        <title>Leifsonia flava sp. nov., a novel actinobacterium isolated from the rhizosphere of Aquilegia viridiflora.</title>
        <authorList>
            <person name="Cai Y."/>
            <person name="Tao W.Z."/>
            <person name="Ma Y.J."/>
            <person name="Cheng J."/>
            <person name="Zhang M.Y."/>
            <person name="Zhang Y.X."/>
        </authorList>
    </citation>
    <scope>NUCLEOTIDE SEQUENCE [LARGE SCALE GENOMIC DNA]</scope>
    <source>
        <strain evidence="2 3">SYP-B2174</strain>
    </source>
</reference>
<dbReference type="AlphaFoldDB" id="A0A4Y9QWR9"/>
<organism evidence="2 3">
    <name type="scientific">Orlajensenia leifsoniae</name>
    <dbReference type="NCBI Taxonomy" id="2561933"/>
    <lineage>
        <taxon>Bacteria</taxon>
        <taxon>Bacillati</taxon>
        <taxon>Actinomycetota</taxon>
        <taxon>Actinomycetes</taxon>
        <taxon>Micrococcales</taxon>
        <taxon>Microbacteriaceae</taxon>
        <taxon>Orlajensenia</taxon>
    </lineage>
</organism>
<dbReference type="RefSeq" id="WP_135120891.1">
    <property type="nucleotide sequence ID" value="NZ_SPQZ01000004.1"/>
</dbReference>
<evidence type="ECO:0000313" key="3">
    <source>
        <dbReference type="Proteomes" id="UP000298127"/>
    </source>
</evidence>
<keyword evidence="1" id="KW-0472">Membrane</keyword>
<comment type="caution">
    <text evidence="2">The sequence shown here is derived from an EMBL/GenBank/DDBJ whole genome shotgun (WGS) entry which is preliminary data.</text>
</comment>
<sequence>MGDDTHRPYASRAAIAHLSAAFQPPPCPPPHPERSTAVPSRISVLPIIAVMLVVAGVAGVGGAASAARATPATPRTVQASFEFTGLTPGVEKSALEPFTTATVATIAAVAPIAPSNAQSTSDAVWTGELCDANGDGCRPFDDSLTGTTLASGEHTVRVRVTTPAGSAATSSAAVAGLGFAGSESSPAPQGPASPGFPLLWWGAIAAVALSAGMVLSAAQRRRARDEAAASVAVSVSGERP</sequence>
<evidence type="ECO:0000256" key="1">
    <source>
        <dbReference type="SAM" id="Phobius"/>
    </source>
</evidence>
<gene>
    <name evidence="2" type="ORF">E4M00_12800</name>
</gene>